<feature type="compositionally biased region" description="Low complexity" evidence="10">
    <location>
        <begin position="117"/>
        <end position="152"/>
    </location>
</feature>
<dbReference type="EC" id="2.7.11.1" evidence="1"/>
<sequence length="701" mass="74477">MTPKPSTSSSSHTIVPNIAQGVVAQIIRALMSYAIHWCILGWAALAHSLQMGIQSLLERKADSVSPRPVSTPKIVSSAGLNRLWPTSTVAPSSPPQILARALSPSIPAPLALGTDRASLSSSAQAPLTSSSLSSPASSPEPTTPPERSSLPSCPSPFSDNIPWDVYDTSGWGDPTSTDASNACMIDAWTVDVPARDAGPGWGARGRDGSEGGSDTVFGSDSSAGGSSGTDVGSPDGEDKDVNAWWADTAQVHDPTQDEDDTQPAFGTDEPPGYNSTAAWASGSSMSSSPHAACEDADAGWERVWTRLARDTRPLLVLRNARTAYDVYGALGAGTFGTVLLGADARSGLLVAIKVLDKAAFVARAWGGDADAWGALAQEATAMARAVGGVSASPARKGDEAAARGACEPAEGPLATPGADSPFLAHLLACWDDRAKVYLVMRYYPTTLYDYVCDKEPDATALKIYCAEMALGVLDLHTKVGMWHRDIKLGNTMLDAAGHAVLVDFGVGHALPAGVRSADAGTFGYAGTPGYLAPDVLRSCADETAWYGHTVDVYSLGVVFWELACAANAPHYDSLDEWAQARLDTARVADPLWRDLIEKMVDADPEARMSPEQVLAHPFFADVDLAALRDGRYEHSSKPDRLPWIYAPRPSFLASVPWYDDSYRGECFRSVWECAPERVVDPRHGAVFLADLFPEDPKTDRK</sequence>
<comment type="catalytic activity">
    <reaction evidence="7">
        <text>L-threonyl-[protein] + ATP = O-phospho-L-threonyl-[protein] + ADP + H(+)</text>
        <dbReference type="Rhea" id="RHEA:46608"/>
        <dbReference type="Rhea" id="RHEA-COMP:11060"/>
        <dbReference type="Rhea" id="RHEA-COMP:11605"/>
        <dbReference type="ChEBI" id="CHEBI:15378"/>
        <dbReference type="ChEBI" id="CHEBI:30013"/>
        <dbReference type="ChEBI" id="CHEBI:30616"/>
        <dbReference type="ChEBI" id="CHEBI:61977"/>
        <dbReference type="ChEBI" id="CHEBI:456216"/>
        <dbReference type="EC" id="2.7.11.1"/>
    </reaction>
</comment>
<evidence type="ECO:0000256" key="9">
    <source>
        <dbReference type="PROSITE-ProRule" id="PRU10141"/>
    </source>
</evidence>
<dbReference type="PANTHER" id="PTHR24356">
    <property type="entry name" value="SERINE/THREONINE-PROTEIN KINASE"/>
    <property type="match status" value="1"/>
</dbReference>
<dbReference type="GO" id="GO:0035556">
    <property type="term" value="P:intracellular signal transduction"/>
    <property type="evidence" value="ECO:0007669"/>
    <property type="project" value="TreeGrafter"/>
</dbReference>
<evidence type="ECO:0000256" key="5">
    <source>
        <dbReference type="ARBA" id="ARBA00022777"/>
    </source>
</evidence>
<dbReference type="Gene3D" id="1.10.510.10">
    <property type="entry name" value="Transferase(Phosphotransferase) domain 1"/>
    <property type="match status" value="1"/>
</dbReference>
<proteinExistence type="predicted"/>
<reference evidence="12 13" key="1">
    <citation type="journal article" date="2012" name="Science">
        <title>The Paleozoic origin of enzymatic lignin decomposition reconstructed from 31 fungal genomes.</title>
        <authorList>
            <person name="Floudas D."/>
            <person name="Binder M."/>
            <person name="Riley R."/>
            <person name="Barry K."/>
            <person name="Blanchette R.A."/>
            <person name="Henrissat B."/>
            <person name="Martinez A.T."/>
            <person name="Otillar R."/>
            <person name="Spatafora J.W."/>
            <person name="Yadav J.S."/>
            <person name="Aerts A."/>
            <person name="Benoit I."/>
            <person name="Boyd A."/>
            <person name="Carlson A."/>
            <person name="Copeland A."/>
            <person name="Coutinho P.M."/>
            <person name="de Vries R.P."/>
            <person name="Ferreira P."/>
            <person name="Findley K."/>
            <person name="Foster B."/>
            <person name="Gaskell J."/>
            <person name="Glotzer D."/>
            <person name="Gorecki P."/>
            <person name="Heitman J."/>
            <person name="Hesse C."/>
            <person name="Hori C."/>
            <person name="Igarashi K."/>
            <person name="Jurgens J.A."/>
            <person name="Kallen N."/>
            <person name="Kersten P."/>
            <person name="Kohler A."/>
            <person name="Kuees U."/>
            <person name="Kumar T.K.A."/>
            <person name="Kuo A."/>
            <person name="LaButti K."/>
            <person name="Larrondo L.F."/>
            <person name="Lindquist E."/>
            <person name="Ling A."/>
            <person name="Lombard V."/>
            <person name="Lucas S."/>
            <person name="Lundell T."/>
            <person name="Martin R."/>
            <person name="McLaughlin D.J."/>
            <person name="Morgenstern I."/>
            <person name="Morin E."/>
            <person name="Murat C."/>
            <person name="Nagy L.G."/>
            <person name="Nolan M."/>
            <person name="Ohm R.A."/>
            <person name="Patyshakuliyeva A."/>
            <person name="Rokas A."/>
            <person name="Ruiz-Duenas F.J."/>
            <person name="Sabat G."/>
            <person name="Salamov A."/>
            <person name="Samejima M."/>
            <person name="Schmutz J."/>
            <person name="Slot J.C."/>
            <person name="St John F."/>
            <person name="Stenlid J."/>
            <person name="Sun H."/>
            <person name="Sun S."/>
            <person name="Syed K."/>
            <person name="Tsang A."/>
            <person name="Wiebenga A."/>
            <person name="Young D."/>
            <person name="Pisabarro A."/>
            <person name="Eastwood D.C."/>
            <person name="Martin F."/>
            <person name="Cullen D."/>
            <person name="Grigoriev I.V."/>
            <person name="Hibbett D.S."/>
        </authorList>
    </citation>
    <scope>NUCLEOTIDE SEQUENCE [LARGE SCALE GENOMIC DNA]</scope>
    <source>
        <strain evidence="12 13">MD-104</strain>
    </source>
</reference>
<evidence type="ECO:0000259" key="11">
    <source>
        <dbReference type="PROSITE" id="PS50011"/>
    </source>
</evidence>
<dbReference type="InterPro" id="IPR011009">
    <property type="entry name" value="Kinase-like_dom_sf"/>
</dbReference>
<dbReference type="Pfam" id="PF00069">
    <property type="entry name" value="Pkinase"/>
    <property type="match status" value="1"/>
</dbReference>
<accession>A0A2H3J3G9</accession>
<dbReference type="GO" id="GO:0004674">
    <property type="term" value="F:protein serine/threonine kinase activity"/>
    <property type="evidence" value="ECO:0007669"/>
    <property type="project" value="UniProtKB-KW"/>
</dbReference>
<feature type="compositionally biased region" description="Low complexity" evidence="10">
    <location>
        <begin position="275"/>
        <end position="291"/>
    </location>
</feature>
<dbReference type="PROSITE" id="PS50011">
    <property type="entry name" value="PROTEIN_KINASE_DOM"/>
    <property type="match status" value="1"/>
</dbReference>
<dbReference type="PROSITE" id="PS00107">
    <property type="entry name" value="PROTEIN_KINASE_ATP"/>
    <property type="match status" value="1"/>
</dbReference>
<name>A0A2H3J3G9_WOLCO</name>
<feature type="binding site" evidence="9">
    <location>
        <position position="353"/>
    </location>
    <ligand>
        <name>ATP</name>
        <dbReference type="ChEBI" id="CHEBI:30616"/>
    </ligand>
</feature>
<dbReference type="Proteomes" id="UP000218811">
    <property type="component" value="Unassembled WGS sequence"/>
</dbReference>
<dbReference type="OrthoDB" id="1668230at2759"/>
<evidence type="ECO:0000256" key="6">
    <source>
        <dbReference type="ARBA" id="ARBA00022840"/>
    </source>
</evidence>
<evidence type="ECO:0000256" key="2">
    <source>
        <dbReference type="ARBA" id="ARBA00022527"/>
    </source>
</evidence>
<dbReference type="PROSITE" id="PS00108">
    <property type="entry name" value="PROTEIN_KINASE_ST"/>
    <property type="match status" value="1"/>
</dbReference>
<keyword evidence="5 12" id="KW-0418">Kinase</keyword>
<dbReference type="InterPro" id="IPR050236">
    <property type="entry name" value="Ser_Thr_kinase_AGC"/>
</dbReference>
<keyword evidence="3" id="KW-0808">Transferase</keyword>
<dbReference type="AlphaFoldDB" id="A0A2H3J3G9"/>
<feature type="region of interest" description="Disordered" evidence="10">
    <location>
        <begin position="196"/>
        <end position="240"/>
    </location>
</feature>
<dbReference type="STRING" id="742152.A0A2H3J3G9"/>
<gene>
    <name evidence="12" type="ORF">WOLCODRAFT_166975</name>
</gene>
<feature type="compositionally biased region" description="Low complexity" evidence="10">
    <location>
        <begin position="218"/>
        <end position="233"/>
    </location>
</feature>
<keyword evidence="4 9" id="KW-0547">Nucleotide-binding</keyword>
<dbReference type="Gene3D" id="3.30.200.20">
    <property type="entry name" value="Phosphorylase Kinase, domain 1"/>
    <property type="match status" value="1"/>
</dbReference>
<keyword evidence="13" id="KW-1185">Reference proteome</keyword>
<feature type="region of interest" description="Disordered" evidence="10">
    <location>
        <begin position="117"/>
        <end position="156"/>
    </location>
</feature>
<feature type="domain" description="Protein kinase" evidence="11">
    <location>
        <begin position="324"/>
        <end position="619"/>
    </location>
</feature>
<organism evidence="12 13">
    <name type="scientific">Wolfiporia cocos (strain MD-104)</name>
    <name type="common">Brown rot fungus</name>
    <dbReference type="NCBI Taxonomy" id="742152"/>
    <lineage>
        <taxon>Eukaryota</taxon>
        <taxon>Fungi</taxon>
        <taxon>Dikarya</taxon>
        <taxon>Basidiomycota</taxon>
        <taxon>Agaricomycotina</taxon>
        <taxon>Agaricomycetes</taxon>
        <taxon>Polyporales</taxon>
        <taxon>Phaeolaceae</taxon>
        <taxon>Wolfiporia</taxon>
    </lineage>
</organism>
<dbReference type="EMBL" id="KB467876">
    <property type="protein sequence ID" value="PCH36511.1"/>
    <property type="molecule type" value="Genomic_DNA"/>
</dbReference>
<dbReference type="SMART" id="SM00220">
    <property type="entry name" value="S_TKc"/>
    <property type="match status" value="1"/>
</dbReference>
<evidence type="ECO:0000313" key="13">
    <source>
        <dbReference type="Proteomes" id="UP000218811"/>
    </source>
</evidence>
<keyword evidence="2" id="KW-0723">Serine/threonine-protein kinase</keyword>
<dbReference type="InterPro" id="IPR000719">
    <property type="entry name" value="Prot_kinase_dom"/>
</dbReference>
<dbReference type="InterPro" id="IPR008271">
    <property type="entry name" value="Ser/Thr_kinase_AS"/>
</dbReference>
<protein>
    <recommendedName>
        <fullName evidence="1">non-specific serine/threonine protein kinase</fullName>
        <ecNumber evidence="1">2.7.11.1</ecNumber>
    </recommendedName>
</protein>
<evidence type="ECO:0000256" key="3">
    <source>
        <dbReference type="ARBA" id="ARBA00022679"/>
    </source>
</evidence>
<dbReference type="GO" id="GO:0005524">
    <property type="term" value="F:ATP binding"/>
    <property type="evidence" value="ECO:0007669"/>
    <property type="project" value="UniProtKB-UniRule"/>
</dbReference>
<evidence type="ECO:0000256" key="10">
    <source>
        <dbReference type="SAM" id="MobiDB-lite"/>
    </source>
</evidence>
<comment type="catalytic activity">
    <reaction evidence="8">
        <text>L-seryl-[protein] + ATP = O-phospho-L-seryl-[protein] + ADP + H(+)</text>
        <dbReference type="Rhea" id="RHEA:17989"/>
        <dbReference type="Rhea" id="RHEA-COMP:9863"/>
        <dbReference type="Rhea" id="RHEA-COMP:11604"/>
        <dbReference type="ChEBI" id="CHEBI:15378"/>
        <dbReference type="ChEBI" id="CHEBI:29999"/>
        <dbReference type="ChEBI" id="CHEBI:30616"/>
        <dbReference type="ChEBI" id="CHEBI:83421"/>
        <dbReference type="ChEBI" id="CHEBI:456216"/>
        <dbReference type="EC" id="2.7.11.1"/>
    </reaction>
</comment>
<evidence type="ECO:0000256" key="1">
    <source>
        <dbReference type="ARBA" id="ARBA00012513"/>
    </source>
</evidence>
<evidence type="ECO:0000313" key="12">
    <source>
        <dbReference type="EMBL" id="PCH36511.1"/>
    </source>
</evidence>
<evidence type="ECO:0000256" key="4">
    <source>
        <dbReference type="ARBA" id="ARBA00022741"/>
    </source>
</evidence>
<evidence type="ECO:0000256" key="7">
    <source>
        <dbReference type="ARBA" id="ARBA00047899"/>
    </source>
</evidence>
<evidence type="ECO:0000256" key="8">
    <source>
        <dbReference type="ARBA" id="ARBA00048679"/>
    </source>
</evidence>
<keyword evidence="6 9" id="KW-0067">ATP-binding</keyword>
<dbReference type="PANTHER" id="PTHR24356:SF407">
    <property type="entry name" value="RAC SERINE_THREONINE-PROTEIN KINASE"/>
    <property type="match status" value="1"/>
</dbReference>
<feature type="region of interest" description="Disordered" evidence="10">
    <location>
        <begin position="252"/>
        <end position="292"/>
    </location>
</feature>
<dbReference type="InterPro" id="IPR017441">
    <property type="entry name" value="Protein_kinase_ATP_BS"/>
</dbReference>
<dbReference type="SUPFAM" id="SSF56112">
    <property type="entry name" value="Protein kinase-like (PK-like)"/>
    <property type="match status" value="1"/>
</dbReference>